<dbReference type="PANTHER" id="PTHR30413">
    <property type="entry name" value="INNER MEMBRANE TRANSPORT PERMEASE"/>
    <property type="match status" value="1"/>
</dbReference>
<keyword evidence="10 11" id="KW-0472">Membrane</keyword>
<keyword evidence="9" id="KW-0625">Polysaccharide transport</keyword>
<evidence type="ECO:0000256" key="8">
    <source>
        <dbReference type="ARBA" id="ARBA00022989"/>
    </source>
</evidence>
<evidence type="ECO:0000256" key="11">
    <source>
        <dbReference type="RuleBase" id="RU361157"/>
    </source>
</evidence>
<dbReference type="GO" id="GO:0015774">
    <property type="term" value="P:polysaccharide transport"/>
    <property type="evidence" value="ECO:0007669"/>
    <property type="project" value="UniProtKB-KW"/>
</dbReference>
<accession>A0ABD6WYC2</accession>
<dbReference type="InterPro" id="IPR013525">
    <property type="entry name" value="ABC2_TM"/>
</dbReference>
<feature type="transmembrane region" description="Helical" evidence="11">
    <location>
        <begin position="32"/>
        <end position="56"/>
    </location>
</feature>
<evidence type="ECO:0000256" key="4">
    <source>
        <dbReference type="ARBA" id="ARBA00022475"/>
    </source>
</evidence>
<dbReference type="GO" id="GO:0005886">
    <property type="term" value="C:plasma membrane"/>
    <property type="evidence" value="ECO:0007669"/>
    <property type="project" value="UniProtKB-SubCell"/>
</dbReference>
<feature type="transmembrane region" description="Helical" evidence="11">
    <location>
        <begin position="110"/>
        <end position="133"/>
    </location>
</feature>
<feature type="transmembrane region" description="Helical" evidence="11">
    <location>
        <begin position="68"/>
        <end position="90"/>
    </location>
</feature>
<sequence length="264" mass="29348">MNIKLLAAHKQLFVQMVKREIASRYRGSSLGMFWSILNPLLMLSVYTFVFSIVFKAKWGGGDGETESSFAVILFAGLMIHGFLAEVLLLSPNSISGNSNYVKKVIFPIEILNLVNVSAALFNLFISVVVLIAIAIITGTKIHYTIIYAPLVLAPLVVLSIGVGWLVSSLGVYLKDINQLMGVITSVLLFISPVFFSLDNIPAEFKQMVFFNPLTIIIEQFRGAVLWGRIPDFYQLTIYTLIAITFTVISFFIFSKLKKGFSDVL</sequence>
<evidence type="ECO:0000256" key="10">
    <source>
        <dbReference type="ARBA" id="ARBA00023136"/>
    </source>
</evidence>
<dbReference type="InterPro" id="IPR047817">
    <property type="entry name" value="ABC2_TM_bact-type"/>
</dbReference>
<comment type="subcellular location">
    <subcellularLocation>
        <location evidence="11">Cell inner membrane</location>
        <topology evidence="11">Multi-pass membrane protein</topology>
    </subcellularLocation>
    <subcellularLocation>
        <location evidence="1">Cell membrane</location>
        <topology evidence="1">Multi-pass membrane protein</topology>
    </subcellularLocation>
</comment>
<evidence type="ECO:0000313" key="13">
    <source>
        <dbReference type="EMBL" id="PSU14137.1"/>
    </source>
</evidence>
<dbReference type="PRINTS" id="PR00164">
    <property type="entry name" value="ABC2TRNSPORT"/>
</dbReference>
<protein>
    <recommendedName>
        <fullName evidence="11">Transport permease protein</fullName>
    </recommendedName>
</protein>
<keyword evidence="8 11" id="KW-1133">Transmembrane helix</keyword>
<keyword evidence="4 11" id="KW-1003">Cell membrane</keyword>
<dbReference type="PROSITE" id="PS51012">
    <property type="entry name" value="ABC_TM2"/>
    <property type="match status" value="1"/>
</dbReference>
<keyword evidence="3 11" id="KW-0813">Transport</keyword>
<comment type="caution">
    <text evidence="13">The sequence shown here is derived from an EMBL/GenBank/DDBJ whole genome shotgun (WGS) entry which is preliminary data.</text>
</comment>
<gene>
    <name evidence="13" type="ORF">CTM90_19815</name>
</gene>
<reference evidence="13 14" key="1">
    <citation type="submission" date="2018-03" db="EMBL/GenBank/DDBJ databases">
        <title>Whole genome sequencing of Histamine producing bacteria.</title>
        <authorList>
            <person name="Butler K."/>
        </authorList>
    </citation>
    <scope>NUCLEOTIDE SEQUENCE [LARGE SCALE GENOMIC DNA]</scope>
    <source>
        <strain evidence="13 14">BT-6</strain>
    </source>
</reference>
<evidence type="ECO:0000256" key="5">
    <source>
        <dbReference type="ARBA" id="ARBA00022597"/>
    </source>
</evidence>
<feature type="domain" description="ABC transmembrane type-2" evidence="12">
    <location>
        <begin position="30"/>
        <end position="256"/>
    </location>
</feature>
<evidence type="ECO:0000256" key="1">
    <source>
        <dbReference type="ARBA" id="ARBA00004651"/>
    </source>
</evidence>
<dbReference type="EMBL" id="PYMM01000025">
    <property type="protein sequence ID" value="PSU14137.1"/>
    <property type="molecule type" value="Genomic_DNA"/>
</dbReference>
<dbReference type="Pfam" id="PF01061">
    <property type="entry name" value="ABC2_membrane"/>
    <property type="match status" value="1"/>
</dbReference>
<feature type="transmembrane region" description="Helical" evidence="11">
    <location>
        <begin position="178"/>
        <end position="197"/>
    </location>
</feature>
<dbReference type="Proteomes" id="UP000241404">
    <property type="component" value="Unassembled WGS sequence"/>
</dbReference>
<proteinExistence type="inferred from homology"/>
<dbReference type="InterPro" id="IPR000412">
    <property type="entry name" value="ABC_2_transport"/>
</dbReference>
<evidence type="ECO:0000256" key="7">
    <source>
        <dbReference type="ARBA" id="ARBA00022903"/>
    </source>
</evidence>
<feature type="transmembrane region" description="Helical" evidence="11">
    <location>
        <begin position="235"/>
        <end position="253"/>
    </location>
</feature>
<evidence type="ECO:0000256" key="2">
    <source>
        <dbReference type="ARBA" id="ARBA00007783"/>
    </source>
</evidence>
<keyword evidence="5" id="KW-0762">Sugar transport</keyword>
<evidence type="ECO:0000259" key="12">
    <source>
        <dbReference type="PROSITE" id="PS51012"/>
    </source>
</evidence>
<dbReference type="AlphaFoldDB" id="A0ABD6WYC2"/>
<comment type="similarity">
    <text evidence="2 11">Belongs to the ABC-2 integral membrane protein family.</text>
</comment>
<dbReference type="PANTHER" id="PTHR30413:SF10">
    <property type="entry name" value="CAPSULE POLYSACCHARIDE EXPORT INNER-MEMBRANE PROTEIN CTRC"/>
    <property type="match status" value="1"/>
</dbReference>
<dbReference type="PIRSF" id="PIRSF006648">
    <property type="entry name" value="DrrB"/>
    <property type="match status" value="1"/>
</dbReference>
<evidence type="ECO:0000256" key="3">
    <source>
        <dbReference type="ARBA" id="ARBA00022448"/>
    </source>
</evidence>
<organism evidence="13 14">
    <name type="scientific">Photobacterium damselae</name>
    <dbReference type="NCBI Taxonomy" id="38293"/>
    <lineage>
        <taxon>Bacteria</taxon>
        <taxon>Pseudomonadati</taxon>
        <taxon>Pseudomonadota</taxon>
        <taxon>Gammaproteobacteria</taxon>
        <taxon>Vibrionales</taxon>
        <taxon>Vibrionaceae</taxon>
        <taxon>Photobacterium</taxon>
    </lineage>
</organism>
<evidence type="ECO:0000256" key="9">
    <source>
        <dbReference type="ARBA" id="ARBA00023047"/>
    </source>
</evidence>
<dbReference type="RefSeq" id="WP_065172006.1">
    <property type="nucleotide sequence ID" value="NZ_LZFH01000025.1"/>
</dbReference>
<keyword evidence="6 11" id="KW-0812">Transmembrane</keyword>
<keyword evidence="7" id="KW-0972">Capsule biogenesis/degradation</keyword>
<name>A0ABD6WYC2_PHODM</name>
<evidence type="ECO:0000256" key="6">
    <source>
        <dbReference type="ARBA" id="ARBA00022692"/>
    </source>
</evidence>
<evidence type="ECO:0000313" key="14">
    <source>
        <dbReference type="Proteomes" id="UP000241404"/>
    </source>
</evidence>
<feature type="transmembrane region" description="Helical" evidence="11">
    <location>
        <begin position="145"/>
        <end position="166"/>
    </location>
</feature>